<keyword evidence="3" id="KW-1185">Reference proteome</keyword>
<accession>A0A1X7AS73</accession>
<dbReference type="AlphaFoldDB" id="A0A1X7AS73"/>
<dbReference type="EMBL" id="FWPT01000021">
    <property type="protein sequence ID" value="SMA50948.1"/>
    <property type="molecule type" value="Genomic_DNA"/>
</dbReference>
<gene>
    <name evidence="2" type="ORF">EHSB41UT_04766</name>
</gene>
<protein>
    <submittedName>
        <fullName evidence="2">Uncharacterized protein</fullName>
    </submittedName>
</protein>
<name>A0A1X7AS73_9GAMM</name>
<evidence type="ECO:0000313" key="3">
    <source>
        <dbReference type="Proteomes" id="UP000196573"/>
    </source>
</evidence>
<proteinExistence type="predicted"/>
<evidence type="ECO:0000256" key="1">
    <source>
        <dbReference type="SAM" id="MobiDB-lite"/>
    </source>
</evidence>
<feature type="region of interest" description="Disordered" evidence="1">
    <location>
        <begin position="152"/>
        <end position="174"/>
    </location>
</feature>
<evidence type="ECO:0000313" key="2">
    <source>
        <dbReference type="EMBL" id="SMA50948.1"/>
    </source>
</evidence>
<feature type="compositionally biased region" description="Polar residues" evidence="1">
    <location>
        <begin position="13"/>
        <end position="22"/>
    </location>
</feature>
<reference evidence="2 3" key="1">
    <citation type="submission" date="2017-03" db="EMBL/GenBank/DDBJ databases">
        <authorList>
            <person name="Afonso C.L."/>
            <person name="Miller P.J."/>
            <person name="Scott M.A."/>
            <person name="Spackman E."/>
            <person name="Goraichik I."/>
            <person name="Dimitrov K.M."/>
            <person name="Suarez D.L."/>
            <person name="Swayne D.E."/>
        </authorList>
    </citation>
    <scope>NUCLEOTIDE SEQUENCE [LARGE SCALE GENOMIC DNA]</scope>
    <source>
        <strain evidence="2">SB41UT1</strain>
    </source>
</reference>
<sequence length="174" mass="19111">MLNNEAIKPVRDASTQTEMSLPPANQESWSSFFYRKVKAVSYENLFVDLTYPDVRQSIIEGDDRATIIFGLIPVSVTCCCVAFGCYMGHSVGLICCEAATGAICGSEVSHSYYKYVRDEALVIEAKAQNERLRDRGPSHNSLQIIAPVIIHEPSPSYGPPPPTYADAVRDSQSS</sequence>
<organism evidence="2 3">
    <name type="scientific">Parendozoicomonas haliclonae</name>
    <dbReference type="NCBI Taxonomy" id="1960125"/>
    <lineage>
        <taxon>Bacteria</taxon>
        <taxon>Pseudomonadati</taxon>
        <taxon>Pseudomonadota</taxon>
        <taxon>Gammaproteobacteria</taxon>
        <taxon>Oceanospirillales</taxon>
        <taxon>Endozoicomonadaceae</taxon>
        <taxon>Parendozoicomonas</taxon>
    </lineage>
</organism>
<dbReference type="Proteomes" id="UP000196573">
    <property type="component" value="Unassembled WGS sequence"/>
</dbReference>
<feature type="region of interest" description="Disordered" evidence="1">
    <location>
        <begin position="1"/>
        <end position="22"/>
    </location>
</feature>